<dbReference type="WBParaSite" id="scf7180000422149.g8437">
    <property type="protein sequence ID" value="scf7180000422149.g8437"/>
    <property type="gene ID" value="scf7180000422149.g8437"/>
</dbReference>
<dbReference type="PROSITE" id="PS51843">
    <property type="entry name" value="NR_LBD"/>
    <property type="match status" value="1"/>
</dbReference>
<dbReference type="SUPFAM" id="SSF48508">
    <property type="entry name" value="Nuclear receptor ligand-binding domain"/>
    <property type="match status" value="1"/>
</dbReference>
<name>A0A915NWA1_9BILA</name>
<dbReference type="SMART" id="SM00399">
    <property type="entry name" value="ZnF_C4"/>
    <property type="match status" value="1"/>
</dbReference>
<comment type="similarity">
    <text evidence="2">Belongs to the nuclear hormone receptor family.</text>
</comment>
<keyword evidence="3" id="KW-0479">Metal-binding</keyword>
<keyword evidence="10" id="KW-0539">Nucleus</keyword>
<dbReference type="InterPro" id="IPR000536">
    <property type="entry name" value="Nucl_hrmn_rcpt_lig-bd"/>
</dbReference>
<comment type="subcellular location">
    <subcellularLocation>
        <location evidence="1">Nucleus</location>
    </subcellularLocation>
</comment>
<evidence type="ECO:0000256" key="6">
    <source>
        <dbReference type="ARBA" id="ARBA00023015"/>
    </source>
</evidence>
<dbReference type="GO" id="GO:0003700">
    <property type="term" value="F:DNA-binding transcription factor activity"/>
    <property type="evidence" value="ECO:0007669"/>
    <property type="project" value="InterPro"/>
</dbReference>
<evidence type="ECO:0000256" key="1">
    <source>
        <dbReference type="ARBA" id="ARBA00004123"/>
    </source>
</evidence>
<evidence type="ECO:0000256" key="2">
    <source>
        <dbReference type="ARBA" id="ARBA00005993"/>
    </source>
</evidence>
<evidence type="ECO:0000313" key="14">
    <source>
        <dbReference type="WBParaSite" id="scf7180000422149.g8437"/>
    </source>
</evidence>
<evidence type="ECO:0000256" key="9">
    <source>
        <dbReference type="ARBA" id="ARBA00023170"/>
    </source>
</evidence>
<accession>A0A915NWA1</accession>
<feature type="domain" description="NR LBD" evidence="12">
    <location>
        <begin position="88"/>
        <end position="341"/>
    </location>
</feature>
<dbReference type="GO" id="GO:0005634">
    <property type="term" value="C:nucleus"/>
    <property type="evidence" value="ECO:0007669"/>
    <property type="project" value="UniProtKB-SubCell"/>
</dbReference>
<reference evidence="14" key="1">
    <citation type="submission" date="2022-11" db="UniProtKB">
        <authorList>
            <consortium name="WormBaseParasite"/>
        </authorList>
    </citation>
    <scope>IDENTIFICATION</scope>
</reference>
<evidence type="ECO:0000256" key="10">
    <source>
        <dbReference type="ARBA" id="ARBA00023242"/>
    </source>
</evidence>
<organism evidence="13 14">
    <name type="scientific">Meloidogyne floridensis</name>
    <dbReference type="NCBI Taxonomy" id="298350"/>
    <lineage>
        <taxon>Eukaryota</taxon>
        <taxon>Metazoa</taxon>
        <taxon>Ecdysozoa</taxon>
        <taxon>Nematoda</taxon>
        <taxon>Chromadorea</taxon>
        <taxon>Rhabditida</taxon>
        <taxon>Tylenchina</taxon>
        <taxon>Tylenchomorpha</taxon>
        <taxon>Tylenchoidea</taxon>
        <taxon>Meloidogynidae</taxon>
        <taxon>Meloidogyninae</taxon>
        <taxon>Meloidogyne</taxon>
    </lineage>
</organism>
<dbReference type="InterPro" id="IPR052499">
    <property type="entry name" value="C.elegans_NHRs"/>
</dbReference>
<dbReference type="CDD" id="cd06960">
    <property type="entry name" value="NR_DBD_HNF4A"/>
    <property type="match status" value="1"/>
</dbReference>
<dbReference type="SUPFAM" id="SSF57716">
    <property type="entry name" value="Glucocorticoid receptor-like (DNA-binding domain)"/>
    <property type="match status" value="1"/>
</dbReference>
<evidence type="ECO:0000256" key="3">
    <source>
        <dbReference type="ARBA" id="ARBA00022723"/>
    </source>
</evidence>
<dbReference type="InterPro" id="IPR001628">
    <property type="entry name" value="Znf_hrmn_rcpt"/>
</dbReference>
<dbReference type="InterPro" id="IPR049636">
    <property type="entry name" value="HNF4-like_DBD"/>
</dbReference>
<sequence length="341" mass="39166">MDAKFGFFRRSIWSQKRYKCRNNNECKLFKEQRNSCRFCRLNKCLAVGMNPRAIQSERVLPPSQTENNEIRIVSSCISTKRAIISCVQSSRSIETQTEFPPNTLPLIFDMDCQFKEQKIDLSANRIATATDAANDWNRCFILFIDFLKALPEIDKFPIEDQIIITKARFPAFHWALCALWTLKTGIDKGICYCNGSYFPREPSLQCILVESKCVEKMFTVLVEPLSKLQLNEIEISLFYIIVIISSTIPDLSEKSKQKFSLLKQHYFSLLYNNIFCKIISNESSTTTTNEASIQASVRAGHILILCSAITEMTHISSDNIQANNALQLLSMETWKIYQRIV</sequence>
<dbReference type="GO" id="GO:0008270">
    <property type="term" value="F:zinc ion binding"/>
    <property type="evidence" value="ECO:0007669"/>
    <property type="project" value="UniProtKB-KW"/>
</dbReference>
<dbReference type="SMART" id="SM00430">
    <property type="entry name" value="HOLI"/>
    <property type="match status" value="1"/>
</dbReference>
<dbReference type="PANTHER" id="PTHR47630:SF4">
    <property type="entry name" value="NUCLEAR HORMONE RECEPTOR FAMILY MEMBER NHR-62"/>
    <property type="match status" value="1"/>
</dbReference>
<evidence type="ECO:0000259" key="11">
    <source>
        <dbReference type="PROSITE" id="PS51030"/>
    </source>
</evidence>
<dbReference type="GO" id="GO:0000978">
    <property type="term" value="F:RNA polymerase II cis-regulatory region sequence-specific DNA binding"/>
    <property type="evidence" value="ECO:0007669"/>
    <property type="project" value="InterPro"/>
</dbReference>
<evidence type="ECO:0000259" key="12">
    <source>
        <dbReference type="PROSITE" id="PS51843"/>
    </source>
</evidence>
<dbReference type="PANTHER" id="PTHR47630">
    <property type="entry name" value="NUCLEAR HORMONE RECEPTOR FAMILY-RELATED-RELATED"/>
    <property type="match status" value="1"/>
</dbReference>
<dbReference type="Gene3D" id="3.30.50.10">
    <property type="entry name" value="Erythroid Transcription Factor GATA-1, subunit A"/>
    <property type="match status" value="1"/>
</dbReference>
<keyword evidence="13" id="KW-1185">Reference proteome</keyword>
<feature type="domain" description="Nuclear receptor" evidence="11">
    <location>
        <begin position="1"/>
        <end position="56"/>
    </location>
</feature>
<keyword evidence="6" id="KW-0805">Transcription regulation</keyword>
<dbReference type="PROSITE" id="PS51030">
    <property type="entry name" value="NUCLEAR_REC_DBD_2"/>
    <property type="match status" value="1"/>
</dbReference>
<dbReference type="Proteomes" id="UP000887560">
    <property type="component" value="Unplaced"/>
</dbReference>
<dbReference type="Pfam" id="PF00104">
    <property type="entry name" value="Hormone_recep"/>
    <property type="match status" value="1"/>
</dbReference>
<keyword evidence="5" id="KW-0862">Zinc</keyword>
<evidence type="ECO:0000313" key="13">
    <source>
        <dbReference type="Proteomes" id="UP000887560"/>
    </source>
</evidence>
<dbReference type="InterPro" id="IPR035500">
    <property type="entry name" value="NHR-like_dom_sf"/>
</dbReference>
<proteinExistence type="inferred from homology"/>
<dbReference type="AlphaFoldDB" id="A0A915NWA1"/>
<evidence type="ECO:0000256" key="7">
    <source>
        <dbReference type="ARBA" id="ARBA00023125"/>
    </source>
</evidence>
<evidence type="ECO:0000256" key="8">
    <source>
        <dbReference type="ARBA" id="ARBA00023163"/>
    </source>
</evidence>
<keyword evidence="7" id="KW-0238">DNA-binding</keyword>
<dbReference type="Pfam" id="PF00105">
    <property type="entry name" value="zf-C4"/>
    <property type="match status" value="1"/>
</dbReference>
<keyword evidence="9" id="KW-0675">Receptor</keyword>
<keyword evidence="4" id="KW-0863">Zinc-finger</keyword>
<keyword evidence="8" id="KW-0804">Transcription</keyword>
<dbReference type="InterPro" id="IPR013088">
    <property type="entry name" value="Znf_NHR/GATA"/>
</dbReference>
<evidence type="ECO:0000256" key="4">
    <source>
        <dbReference type="ARBA" id="ARBA00022771"/>
    </source>
</evidence>
<protein>
    <submittedName>
        <fullName evidence="14">Nuclear receptor</fullName>
    </submittedName>
</protein>
<evidence type="ECO:0000256" key="5">
    <source>
        <dbReference type="ARBA" id="ARBA00022833"/>
    </source>
</evidence>
<dbReference type="Gene3D" id="1.10.565.10">
    <property type="entry name" value="Retinoid X Receptor"/>
    <property type="match status" value="1"/>
</dbReference>